<evidence type="ECO:0000313" key="2">
    <source>
        <dbReference type="EMBL" id="JAD73496.1"/>
    </source>
</evidence>
<sequence length="42" mass="4679">MVPERRRSLSSPSGLLRTSGPKRRLISSTNMGQVGTPRLRSR</sequence>
<feature type="compositionally biased region" description="Low complexity" evidence="1">
    <location>
        <begin position="9"/>
        <end position="19"/>
    </location>
</feature>
<accession>A0A0A9CD50</accession>
<reference evidence="2" key="2">
    <citation type="journal article" date="2015" name="Data Brief">
        <title>Shoot transcriptome of the giant reed, Arundo donax.</title>
        <authorList>
            <person name="Barrero R.A."/>
            <person name="Guerrero F.D."/>
            <person name="Moolhuijzen P."/>
            <person name="Goolsby J.A."/>
            <person name="Tidwell J."/>
            <person name="Bellgard S.E."/>
            <person name="Bellgard M.I."/>
        </authorList>
    </citation>
    <scope>NUCLEOTIDE SEQUENCE</scope>
    <source>
        <tissue evidence="2">Shoot tissue taken approximately 20 cm above the soil surface</tissue>
    </source>
</reference>
<reference evidence="2" key="1">
    <citation type="submission" date="2014-09" db="EMBL/GenBank/DDBJ databases">
        <authorList>
            <person name="Magalhaes I.L.F."/>
            <person name="Oliveira U."/>
            <person name="Santos F.R."/>
            <person name="Vidigal T.H.D.A."/>
            <person name="Brescovit A.D."/>
            <person name="Santos A.J."/>
        </authorList>
    </citation>
    <scope>NUCLEOTIDE SEQUENCE</scope>
    <source>
        <tissue evidence="2">Shoot tissue taken approximately 20 cm above the soil surface</tissue>
    </source>
</reference>
<dbReference type="AlphaFoldDB" id="A0A0A9CD50"/>
<organism evidence="2">
    <name type="scientific">Arundo donax</name>
    <name type="common">Giant reed</name>
    <name type="synonym">Donax arundinaceus</name>
    <dbReference type="NCBI Taxonomy" id="35708"/>
    <lineage>
        <taxon>Eukaryota</taxon>
        <taxon>Viridiplantae</taxon>
        <taxon>Streptophyta</taxon>
        <taxon>Embryophyta</taxon>
        <taxon>Tracheophyta</taxon>
        <taxon>Spermatophyta</taxon>
        <taxon>Magnoliopsida</taxon>
        <taxon>Liliopsida</taxon>
        <taxon>Poales</taxon>
        <taxon>Poaceae</taxon>
        <taxon>PACMAD clade</taxon>
        <taxon>Arundinoideae</taxon>
        <taxon>Arundineae</taxon>
        <taxon>Arundo</taxon>
    </lineage>
</organism>
<dbReference type="EMBL" id="GBRH01224399">
    <property type="protein sequence ID" value="JAD73496.1"/>
    <property type="molecule type" value="Transcribed_RNA"/>
</dbReference>
<protein>
    <submittedName>
        <fullName evidence="2">Uncharacterized protein</fullName>
    </submittedName>
</protein>
<feature type="region of interest" description="Disordered" evidence="1">
    <location>
        <begin position="1"/>
        <end position="42"/>
    </location>
</feature>
<proteinExistence type="predicted"/>
<evidence type="ECO:0000256" key="1">
    <source>
        <dbReference type="SAM" id="MobiDB-lite"/>
    </source>
</evidence>
<name>A0A0A9CD50_ARUDO</name>